<sequence length="300" mass="35090">MLVQQWLHKHQNPDDCSKARIAIINNYAWSGLGSTIHQVVWAVAKALADDRIFVYANPGTWIWAQCEKKNPDCFFLPVTNCSSLQVVDNNRVIIINANGGYFGAIKRPFPFSNRTFNWWRTQLAYYMIRFNERVTEHIEQITNQTFPQGLEHARPLIAIFIRRSDKIAQREMLRAYSLREYFDLFDSDAKRALVRNVYLNSEDEGVFDEFKKNLIYSSYYRLFYINQTRGYVFHQFGGQSAERLSQIALNFLTDLYIEANADMHVGTLSSNWCRLVDELRLSAGKKIPYYTPEEGHYQGF</sequence>
<dbReference type="GO" id="GO:0006487">
    <property type="term" value="P:protein N-linked glycosylation"/>
    <property type="evidence" value="ECO:0007669"/>
    <property type="project" value="TreeGrafter"/>
</dbReference>
<dbReference type="EMBL" id="CAJNOK010009559">
    <property type="protein sequence ID" value="CAF1092914.1"/>
    <property type="molecule type" value="Genomic_DNA"/>
</dbReference>
<dbReference type="InterPro" id="IPR045573">
    <property type="entry name" value="Fut8_N_cat"/>
</dbReference>
<dbReference type="PANTHER" id="PTHR13132">
    <property type="entry name" value="ALPHA- 1,6 -FUCOSYLTRANSFERASE"/>
    <property type="match status" value="1"/>
</dbReference>
<proteinExistence type="predicted"/>
<dbReference type="PANTHER" id="PTHR13132:SF29">
    <property type="entry name" value="ALPHA-(1,6)-FUCOSYLTRANSFERASE"/>
    <property type="match status" value="1"/>
</dbReference>
<dbReference type="Pfam" id="PF19745">
    <property type="entry name" value="FUT8_N_cat"/>
    <property type="match status" value="2"/>
</dbReference>
<evidence type="ECO:0000313" key="3">
    <source>
        <dbReference type="EMBL" id="CAF3854462.1"/>
    </source>
</evidence>
<dbReference type="EMBL" id="CAJOBA010009578">
    <property type="protein sequence ID" value="CAF3854462.1"/>
    <property type="molecule type" value="Genomic_DNA"/>
</dbReference>
<feature type="domain" description="Alpha-(1,6)-fucosyltransferase N- and catalytic" evidence="1">
    <location>
        <begin position="115"/>
        <end position="280"/>
    </location>
</feature>
<protein>
    <recommendedName>
        <fullName evidence="1">Alpha-(1,6)-fucosyltransferase N- and catalytic domain-containing protein</fullName>
    </recommendedName>
</protein>
<dbReference type="Gene3D" id="3.40.50.11350">
    <property type="match status" value="1"/>
</dbReference>
<accession>A0A8S2E2I4</accession>
<dbReference type="Proteomes" id="UP000677228">
    <property type="component" value="Unassembled WGS sequence"/>
</dbReference>
<dbReference type="AlphaFoldDB" id="A0A8S2E2I4"/>
<organism evidence="2 4">
    <name type="scientific">Didymodactylos carnosus</name>
    <dbReference type="NCBI Taxonomy" id="1234261"/>
    <lineage>
        <taxon>Eukaryota</taxon>
        <taxon>Metazoa</taxon>
        <taxon>Spiralia</taxon>
        <taxon>Gnathifera</taxon>
        <taxon>Rotifera</taxon>
        <taxon>Eurotatoria</taxon>
        <taxon>Bdelloidea</taxon>
        <taxon>Philodinida</taxon>
        <taxon>Philodinidae</taxon>
        <taxon>Didymodactylos</taxon>
    </lineage>
</organism>
<name>A0A8S2E2I4_9BILA</name>
<dbReference type="GO" id="GO:0046921">
    <property type="term" value="F:alpha-(1-&gt;6)-fucosyltransferase activity"/>
    <property type="evidence" value="ECO:0007669"/>
    <property type="project" value="TreeGrafter"/>
</dbReference>
<comment type="caution">
    <text evidence="2">The sequence shown here is derived from an EMBL/GenBank/DDBJ whole genome shotgun (WGS) entry which is preliminary data.</text>
</comment>
<evidence type="ECO:0000313" key="2">
    <source>
        <dbReference type="EMBL" id="CAF1092914.1"/>
    </source>
</evidence>
<evidence type="ECO:0000259" key="1">
    <source>
        <dbReference type="Pfam" id="PF19745"/>
    </source>
</evidence>
<evidence type="ECO:0000313" key="4">
    <source>
        <dbReference type="Proteomes" id="UP000677228"/>
    </source>
</evidence>
<dbReference type="Proteomes" id="UP000682733">
    <property type="component" value="Unassembled WGS sequence"/>
</dbReference>
<reference evidence="2" key="1">
    <citation type="submission" date="2021-02" db="EMBL/GenBank/DDBJ databases">
        <authorList>
            <person name="Nowell W R."/>
        </authorList>
    </citation>
    <scope>NUCLEOTIDE SEQUENCE</scope>
</reference>
<gene>
    <name evidence="2" type="ORF">OVA965_LOCUS18906</name>
    <name evidence="3" type="ORF">TMI583_LOCUS18919</name>
</gene>
<feature type="domain" description="Alpha-(1,6)-fucosyltransferase N- and catalytic" evidence="1">
    <location>
        <begin position="2"/>
        <end position="89"/>
    </location>
</feature>